<comment type="similarity">
    <text evidence="1">Belongs to the isochorismatase family.</text>
</comment>
<evidence type="ECO:0000256" key="1">
    <source>
        <dbReference type="ARBA" id="ARBA00006336"/>
    </source>
</evidence>
<dbReference type="CDD" id="cd00431">
    <property type="entry name" value="cysteine_hydrolases"/>
    <property type="match status" value="1"/>
</dbReference>
<dbReference type="AlphaFoldDB" id="A0A3S4AUI0"/>
<reference evidence="4 5" key="1">
    <citation type="submission" date="2018-04" db="EMBL/GenBank/DDBJ databases">
        <authorList>
            <person name="Huttner S."/>
            <person name="Dainat J."/>
        </authorList>
    </citation>
    <scope>NUCLEOTIDE SEQUENCE [LARGE SCALE GENOMIC DNA]</scope>
</reference>
<dbReference type="PANTHER" id="PTHR31212">
    <property type="entry name" value="ALPHA-KETOGLUTARATE-DEPENDENT DIOXYGENASE ALKB HOMOLOG 3"/>
    <property type="match status" value="1"/>
</dbReference>
<dbReference type="GO" id="GO:0051213">
    <property type="term" value="F:dioxygenase activity"/>
    <property type="evidence" value="ECO:0007669"/>
    <property type="project" value="InterPro"/>
</dbReference>
<dbReference type="Proteomes" id="UP000289323">
    <property type="component" value="Unassembled WGS sequence"/>
</dbReference>
<accession>A0A3S4AUI0</accession>
<feature type="region of interest" description="Disordered" evidence="2">
    <location>
        <begin position="254"/>
        <end position="315"/>
    </location>
</feature>
<dbReference type="Gene3D" id="3.40.50.850">
    <property type="entry name" value="Isochorismatase-like"/>
    <property type="match status" value="1"/>
</dbReference>
<evidence type="ECO:0000313" key="4">
    <source>
        <dbReference type="EMBL" id="SPQ26413.1"/>
    </source>
</evidence>
<feature type="region of interest" description="Disordered" evidence="2">
    <location>
        <begin position="84"/>
        <end position="108"/>
    </location>
</feature>
<evidence type="ECO:0000259" key="3">
    <source>
        <dbReference type="Pfam" id="PF00857"/>
    </source>
</evidence>
<dbReference type="SUPFAM" id="SSF52499">
    <property type="entry name" value="Isochorismatase-like hydrolases"/>
    <property type="match status" value="1"/>
</dbReference>
<dbReference type="GO" id="GO:0006307">
    <property type="term" value="P:DNA alkylation repair"/>
    <property type="evidence" value="ECO:0007669"/>
    <property type="project" value="InterPro"/>
</dbReference>
<dbReference type="PANTHER" id="PTHR31212:SF5">
    <property type="entry name" value="ISOCHORISMATASE FAMILY PROTEIN FAMILY (AFU_ORTHOLOGUE AFUA_3G14500)"/>
    <property type="match status" value="1"/>
</dbReference>
<dbReference type="EMBL" id="OUUZ01000018">
    <property type="protein sequence ID" value="SPQ26413.1"/>
    <property type="molecule type" value="Genomic_DNA"/>
</dbReference>
<dbReference type="InterPro" id="IPR000868">
    <property type="entry name" value="Isochorismatase-like_dom"/>
</dbReference>
<sequence length="315" mass="33297">MPPPFPINPSLLPTVPTRKALLILDLQNDFLSSDGALHVGEPEDFVDRILDLAKAFRDAAAGDVIWVRSEFEHHCSLLEDGDQIVTADTVPRPQKPGPSRGRQPTSALHDSAAMEADEEAFLSTGGDGGKEPCVRKGTQGAEFAPKVKAAIATGRDIVVTKTRYSAFAPGQQLQLAQLLQRRFVTHLYVCGALTNISIYATALGAGQHGCAVTLLEDCCGFRKTARHVSAVRQLMHLTGCEVVSADTLLEQLQPPAPQGQSAQSTGLSPVVSKMSLQPGGGGGVGSGRSQAVNNALPGELEPEQQRQGGHAAPFK</sequence>
<protein>
    <submittedName>
        <fullName evidence="4">8240921c-da3c-4cf2-95aa-03c0e53b5322</fullName>
    </submittedName>
</protein>
<dbReference type="InterPro" id="IPR032854">
    <property type="entry name" value="ALKBH3"/>
</dbReference>
<evidence type="ECO:0000313" key="5">
    <source>
        <dbReference type="Proteomes" id="UP000289323"/>
    </source>
</evidence>
<dbReference type="Pfam" id="PF00857">
    <property type="entry name" value="Isochorismatase"/>
    <property type="match status" value="1"/>
</dbReference>
<gene>
    <name evidence="4" type="ORF">TT172_LOCUS8832</name>
</gene>
<evidence type="ECO:0000256" key="2">
    <source>
        <dbReference type="SAM" id="MobiDB-lite"/>
    </source>
</evidence>
<name>A0A3S4AUI0_9PEZI</name>
<proteinExistence type="inferred from homology"/>
<organism evidence="4 5">
    <name type="scientific">Thermothielavioides terrestris</name>
    <dbReference type="NCBI Taxonomy" id="2587410"/>
    <lineage>
        <taxon>Eukaryota</taxon>
        <taxon>Fungi</taxon>
        <taxon>Dikarya</taxon>
        <taxon>Ascomycota</taxon>
        <taxon>Pezizomycotina</taxon>
        <taxon>Sordariomycetes</taxon>
        <taxon>Sordariomycetidae</taxon>
        <taxon>Sordariales</taxon>
        <taxon>Chaetomiaceae</taxon>
        <taxon>Thermothielavioides</taxon>
    </lineage>
</organism>
<feature type="domain" description="Isochorismatase-like" evidence="3">
    <location>
        <begin position="20"/>
        <end position="245"/>
    </location>
</feature>
<dbReference type="InterPro" id="IPR036380">
    <property type="entry name" value="Isochorismatase-like_sf"/>
</dbReference>